<dbReference type="AlphaFoldDB" id="A0A366K8L3"/>
<protein>
    <recommendedName>
        <fullName evidence="2">M23ase beta-sheet core domain-containing protein</fullName>
    </recommendedName>
</protein>
<dbReference type="Pfam" id="PF01551">
    <property type="entry name" value="Peptidase_M23"/>
    <property type="match status" value="1"/>
</dbReference>
<feature type="domain" description="M23ase beta-sheet core" evidence="2">
    <location>
        <begin position="91"/>
        <end position="177"/>
    </location>
</feature>
<proteinExistence type="predicted"/>
<dbReference type="OrthoDB" id="5245088at2"/>
<dbReference type="GO" id="GO:0004222">
    <property type="term" value="F:metalloendopeptidase activity"/>
    <property type="evidence" value="ECO:0007669"/>
    <property type="project" value="TreeGrafter"/>
</dbReference>
<dbReference type="SUPFAM" id="SSF51261">
    <property type="entry name" value="Duplicated hybrid motif"/>
    <property type="match status" value="1"/>
</dbReference>
<dbReference type="Proteomes" id="UP000252530">
    <property type="component" value="Unassembled WGS sequence"/>
</dbReference>
<evidence type="ECO:0000259" key="2">
    <source>
        <dbReference type="Pfam" id="PF01551"/>
    </source>
</evidence>
<dbReference type="RefSeq" id="WP_113859698.1">
    <property type="nucleotide sequence ID" value="NZ_PDCG01000002.1"/>
</dbReference>
<dbReference type="Gene3D" id="2.70.70.10">
    <property type="entry name" value="Glucose Permease (Domain IIA)"/>
    <property type="match status" value="1"/>
</dbReference>
<name>A0A366K8L3_9BIFI</name>
<dbReference type="InterPro" id="IPR016047">
    <property type="entry name" value="M23ase_b-sheet_dom"/>
</dbReference>
<dbReference type="PANTHER" id="PTHR21666:SF289">
    <property type="entry name" value="L-ALA--D-GLU ENDOPEPTIDASE"/>
    <property type="match status" value="1"/>
</dbReference>
<keyword evidence="4" id="KW-1185">Reference proteome</keyword>
<accession>A0A366K8L3</accession>
<dbReference type="InterPro" id="IPR011055">
    <property type="entry name" value="Dup_hybrid_motif"/>
</dbReference>
<sequence>MSNDDLSKRQRTYRLRQMRVNRYRAGLHFRSTLAGLLSLICCLVISSIQTRPIAAHEPAVTAPCHAEYQWPVDHPTILKAFSNPPQPWLSGHRGVDLDAEPGLPIRAPAKGSIAFAGQVAGKSVVSLKHEKATSTFEPASTELKAGSKVRKGEVFAKHEGGSDHCGDHCLHWGLRSGPKSYLDPASRVTAKLIGLKPPLD</sequence>
<keyword evidence="1" id="KW-0732">Signal</keyword>
<evidence type="ECO:0000313" key="3">
    <source>
        <dbReference type="EMBL" id="RBP98014.1"/>
    </source>
</evidence>
<gene>
    <name evidence="3" type="ORF">CRD60_02220</name>
</gene>
<dbReference type="InterPro" id="IPR050570">
    <property type="entry name" value="Cell_wall_metabolism_enzyme"/>
</dbReference>
<dbReference type="PANTHER" id="PTHR21666">
    <property type="entry name" value="PEPTIDASE-RELATED"/>
    <property type="match status" value="1"/>
</dbReference>
<comment type="caution">
    <text evidence="3">The sequence shown here is derived from an EMBL/GenBank/DDBJ whole genome shotgun (WGS) entry which is preliminary data.</text>
</comment>
<organism evidence="3 4">
    <name type="scientific">Bifidobacterium aemilianum</name>
    <dbReference type="NCBI Taxonomy" id="2493120"/>
    <lineage>
        <taxon>Bacteria</taxon>
        <taxon>Bacillati</taxon>
        <taxon>Actinomycetota</taxon>
        <taxon>Actinomycetes</taxon>
        <taxon>Bifidobacteriales</taxon>
        <taxon>Bifidobacteriaceae</taxon>
        <taxon>Bifidobacterium</taxon>
    </lineage>
</organism>
<reference evidence="3 4" key="1">
    <citation type="submission" date="2017-10" db="EMBL/GenBank/DDBJ databases">
        <title>Bifidobacterium xylocopum sp. nov. and Bifidobacterium aemilianum sp. nov., from the carpenter bee (Xylocopa violacea) digestive tract.</title>
        <authorList>
            <person name="Alberoni D."/>
            <person name="Baffoni L."/>
            <person name="Di Gioia D."/>
            <person name="Gaggia F."/>
            <person name="Biavati B."/>
        </authorList>
    </citation>
    <scope>NUCLEOTIDE SEQUENCE [LARGE SCALE GENOMIC DNA]</scope>
    <source>
        <strain evidence="3 4">XV10</strain>
    </source>
</reference>
<dbReference type="EMBL" id="PDCG01000002">
    <property type="protein sequence ID" value="RBP98014.1"/>
    <property type="molecule type" value="Genomic_DNA"/>
</dbReference>
<dbReference type="CDD" id="cd12797">
    <property type="entry name" value="M23_peptidase"/>
    <property type="match status" value="1"/>
</dbReference>
<evidence type="ECO:0000313" key="4">
    <source>
        <dbReference type="Proteomes" id="UP000252530"/>
    </source>
</evidence>
<evidence type="ECO:0000256" key="1">
    <source>
        <dbReference type="ARBA" id="ARBA00022729"/>
    </source>
</evidence>